<dbReference type="EMBL" id="KN847045">
    <property type="protein sequence ID" value="KIW24558.1"/>
    <property type="molecule type" value="Genomic_DNA"/>
</dbReference>
<name>A0A0D2BZQ3_9EURO</name>
<dbReference type="VEuPathDB" id="FungiDB:PV07_10267"/>
<dbReference type="InterPro" id="IPR021047">
    <property type="entry name" value="Mannosyltransferase_CMT1"/>
</dbReference>
<accession>A0A0D2BZQ3</accession>
<dbReference type="Proteomes" id="UP000054466">
    <property type="component" value="Unassembled WGS sequence"/>
</dbReference>
<evidence type="ECO:0000313" key="2">
    <source>
        <dbReference type="Proteomes" id="UP000054466"/>
    </source>
</evidence>
<dbReference type="Pfam" id="PF11735">
    <property type="entry name" value="CAP59_mtransfer"/>
    <property type="match status" value="1"/>
</dbReference>
<dbReference type="AlphaFoldDB" id="A0A0D2BZQ3"/>
<dbReference type="HOGENOM" id="CLU_036740_1_1_1"/>
<dbReference type="RefSeq" id="XP_016244774.1">
    <property type="nucleotide sequence ID" value="XM_016397583.1"/>
</dbReference>
<protein>
    <recommendedName>
        <fullName evidence="3">Alpha-1,3-mannosyltransferase CMT1</fullName>
    </recommendedName>
</protein>
<dbReference type="GeneID" id="27349461"/>
<dbReference type="PANTHER" id="PTHR34144">
    <property type="entry name" value="CHROMOSOME 8, WHOLE GENOME SHOTGUN SEQUENCE"/>
    <property type="match status" value="1"/>
</dbReference>
<dbReference type="PANTHER" id="PTHR34144:SF5">
    <property type="entry name" value="ALPHA-1,3-MANNOSYLTRANSFERASE CMT1"/>
    <property type="match status" value="1"/>
</dbReference>
<evidence type="ECO:0000313" key="1">
    <source>
        <dbReference type="EMBL" id="KIW24558.1"/>
    </source>
</evidence>
<dbReference type="OrthoDB" id="262547at2759"/>
<organism evidence="1 2">
    <name type="scientific">Cladophialophora immunda</name>
    <dbReference type="NCBI Taxonomy" id="569365"/>
    <lineage>
        <taxon>Eukaryota</taxon>
        <taxon>Fungi</taxon>
        <taxon>Dikarya</taxon>
        <taxon>Ascomycota</taxon>
        <taxon>Pezizomycotina</taxon>
        <taxon>Eurotiomycetes</taxon>
        <taxon>Chaetothyriomycetidae</taxon>
        <taxon>Chaetothyriales</taxon>
        <taxon>Herpotrichiellaceae</taxon>
        <taxon>Cladophialophora</taxon>
    </lineage>
</organism>
<sequence length="586" mass="65794">MLLVGPGRVAFHYMQGMPYPCLNNGAETITGRNLCHGLNLRALSIRCTRLKISLPTLNSQSSGLTMASSLWPMRSSERIYMALLLLCLFYIFLSSPILKHAESIVKPAWKAPTISDISESSDLGIEETVTLEGESSHDFGDDIDEHTTAAVTVDPGEEKVSLPSVPTAADLDESRMGAVGPYIAAIMDPRDTHFDRLQCPRPLKDRYKMLRQRESLPYDIHQPQKRFFFALNLYQCAYVLPRLLGSVVEAMRFLGPEDCVLSIVGGRSDDGTTEILVALKDEVEGLNATYYFGTSDIDPLKSGNDRVTELAKLRNLALAPLIAQHEEYARDTSVIFLNDVSICTDDILELIYQKQHQRADMVCAMDWNNNGDTFYDSWIGRSMNGDLFVEVPQSGSFEFSHNLFWNDRKARSHIDDKLPLQVFACWNGAVVFQAEPLLSHSIRFRAAYKGECYSGEPTLFCKDLWTLGHGRIAVIPSVNVGYNDDQSRGVKAKHGYASGNVQQTEHDMGLSTEIDWKKSPPQLVKCQPDWTHSSWAPWDEAAGDHVPFDWSRSGYFNAKKPFDKDLEFEKDGKDGAVGIGRWKRWL</sequence>
<gene>
    <name evidence="1" type="ORF">PV07_10267</name>
</gene>
<reference evidence="1 2" key="1">
    <citation type="submission" date="2015-01" db="EMBL/GenBank/DDBJ databases">
        <title>The Genome Sequence of Cladophialophora immunda CBS83496.</title>
        <authorList>
            <consortium name="The Broad Institute Genomics Platform"/>
            <person name="Cuomo C."/>
            <person name="de Hoog S."/>
            <person name="Gorbushina A."/>
            <person name="Stielow B."/>
            <person name="Teixiera M."/>
            <person name="Abouelleil A."/>
            <person name="Chapman S.B."/>
            <person name="Priest M."/>
            <person name="Young S.K."/>
            <person name="Wortman J."/>
            <person name="Nusbaum C."/>
            <person name="Birren B."/>
        </authorList>
    </citation>
    <scope>NUCLEOTIDE SEQUENCE [LARGE SCALE GENOMIC DNA]</scope>
    <source>
        <strain evidence="1 2">CBS 83496</strain>
    </source>
</reference>
<evidence type="ECO:0008006" key="3">
    <source>
        <dbReference type="Google" id="ProtNLM"/>
    </source>
</evidence>
<proteinExistence type="predicted"/>
<keyword evidence="2" id="KW-1185">Reference proteome</keyword>